<dbReference type="Pfam" id="PF12796">
    <property type="entry name" value="Ank_2"/>
    <property type="match status" value="1"/>
</dbReference>
<sequence>MLSTTKTKGVLFLASCLYDGIEDSNINQITTLLKNNDADPNFLLPIYGVTPFHLAVGHESKEFSEKVVKLFLDHGGNPNVKSSDGMTPVHVAAAWGRIEILQLLLMNGGDPLCVDDDNRTPFHYALDGNYYDSMGILRKYIVNNEQLNNDEANNKMMVQIKLEKILINSGDVIAEFVPLEFDLTNGSLYETEENIIFLEKSDTSRKFHQISSKNDETSSDFINTLPNLNTDNITFRRVQKCNIKKNIISTLPSDHSSFEFKKKNMASEEILIDKSRNISNIYNIYEKNNESERISPLISHQKYLMKNSNEIDQLLLDTSIVSKSSNFKITKKQMNKVIKLNSLHKNQTPNYKEKSITTKNINLTPKAPRSLNITTPKTKYTNSIIESETNQKQYKYTLDKNTIRTSGKTFFINDHDISLSMGNIKTNSNIINKKTLHKNMTRNSDAIKYNENCGNNSDVIKNNSDEFEQSKCHYNNSCNQSKFIKYINNTDHILGFDKVKMMTQQLKNNKLRVQQAIKSQKINLNVNIKENDITMSLKSLGSSHSNSVSYQYQSEYNSNSNEKSIIWNELYEIYKNEEQTPPTSISILVNDSFTNLNKSKSSSSIEVKADRNLISSCSYSRINRNPLESPIRSSIDSFISLDEEYTYIDADNDIAFMERRLCVSSETIDMNEAMYESAWLSRNDIFLNTPNRISSMSSDEFDKLVNHGEFIVSNNSLRHQLITFGDNPGPITPDTNRLYLKRLYKLKCANLTNSCSAQLHSEINQKSSKISRALLSTNWMNNLQAYRDLEESVFHEYEKPDDNKKYRGGIARTSFNYLLLDPRITKNLPRNGHDLSLDERWEMFLEAIFYVGKGKNTRPMAHLYESHEIWNGKKHNDKSNEKIQRILNIWHEGKGVVCHQVFLHSMQEEAFIREAAMIDVLGIKHLCNCNRGNYYGLAATMSHKNKKALGKYLLYKTMAILMNDGERQIFPRNIE</sequence>
<keyword evidence="1" id="KW-0040">ANK repeat</keyword>
<dbReference type="CDD" id="cd10454">
    <property type="entry name" value="GIY-YIG_COG3680_Meta"/>
    <property type="match status" value="1"/>
</dbReference>
<organism evidence="3 4">
    <name type="scientific">Microctonus hyperodae</name>
    <name type="common">Parasitoid wasp</name>
    <dbReference type="NCBI Taxonomy" id="165561"/>
    <lineage>
        <taxon>Eukaryota</taxon>
        <taxon>Metazoa</taxon>
        <taxon>Ecdysozoa</taxon>
        <taxon>Arthropoda</taxon>
        <taxon>Hexapoda</taxon>
        <taxon>Insecta</taxon>
        <taxon>Pterygota</taxon>
        <taxon>Neoptera</taxon>
        <taxon>Endopterygota</taxon>
        <taxon>Hymenoptera</taxon>
        <taxon>Apocrita</taxon>
        <taxon>Ichneumonoidea</taxon>
        <taxon>Braconidae</taxon>
        <taxon>Euphorinae</taxon>
        <taxon>Microctonus</taxon>
    </lineage>
</organism>
<dbReference type="Gene3D" id="1.25.40.20">
    <property type="entry name" value="Ankyrin repeat-containing domain"/>
    <property type="match status" value="1"/>
</dbReference>
<dbReference type="InterPro" id="IPR002110">
    <property type="entry name" value="Ankyrin_rpt"/>
</dbReference>
<dbReference type="SMART" id="SM00248">
    <property type="entry name" value="ANK"/>
    <property type="match status" value="3"/>
</dbReference>
<dbReference type="Pfam" id="PF22945">
    <property type="entry name" value="LEM-3_GIY-YIG"/>
    <property type="match status" value="1"/>
</dbReference>
<dbReference type="AlphaFoldDB" id="A0AA39KJD3"/>
<proteinExistence type="predicted"/>
<dbReference type="SUPFAM" id="SSF48403">
    <property type="entry name" value="Ankyrin repeat"/>
    <property type="match status" value="1"/>
</dbReference>
<evidence type="ECO:0000313" key="4">
    <source>
        <dbReference type="Proteomes" id="UP001168972"/>
    </source>
</evidence>
<dbReference type="InterPro" id="IPR011015">
    <property type="entry name" value="LEM/LEM-like_dom_sf"/>
</dbReference>
<dbReference type="InterPro" id="IPR003887">
    <property type="entry name" value="LEM_dom"/>
</dbReference>
<dbReference type="PROSITE" id="PS50297">
    <property type="entry name" value="ANK_REP_REGION"/>
    <property type="match status" value="2"/>
</dbReference>
<reference evidence="3" key="1">
    <citation type="journal article" date="2023" name="bioRxiv">
        <title>Scaffold-level genome assemblies of two parasitoid biocontrol wasps reveal the parthenogenesis mechanism and an associated novel virus.</title>
        <authorList>
            <person name="Inwood S."/>
            <person name="Skelly J."/>
            <person name="Guhlin J."/>
            <person name="Harrop T."/>
            <person name="Goldson S."/>
            <person name="Dearden P."/>
        </authorList>
    </citation>
    <scope>NUCLEOTIDE SEQUENCE</scope>
    <source>
        <strain evidence="3">Lincoln</strain>
        <tissue evidence="3">Whole body</tissue>
    </source>
</reference>
<dbReference type="CDD" id="cd12934">
    <property type="entry name" value="LEM"/>
    <property type="match status" value="1"/>
</dbReference>
<name>A0AA39KJD3_MICHY</name>
<dbReference type="SUPFAM" id="SSF63451">
    <property type="entry name" value="LEM domain"/>
    <property type="match status" value="1"/>
</dbReference>
<dbReference type="Proteomes" id="UP001168972">
    <property type="component" value="Unassembled WGS sequence"/>
</dbReference>
<comment type="caution">
    <text evidence="3">The sequence shown here is derived from an EMBL/GenBank/DDBJ whole genome shotgun (WGS) entry which is preliminary data.</text>
</comment>
<feature type="repeat" description="ANK" evidence="1">
    <location>
        <begin position="84"/>
        <end position="116"/>
    </location>
</feature>
<dbReference type="Pfam" id="PF03020">
    <property type="entry name" value="LEM"/>
    <property type="match status" value="1"/>
</dbReference>
<dbReference type="InterPro" id="IPR034998">
    <property type="entry name" value="ANKLE1"/>
</dbReference>
<feature type="repeat" description="ANK" evidence="1">
    <location>
        <begin position="47"/>
        <end position="83"/>
    </location>
</feature>
<gene>
    <name evidence="3" type="ORF">PV327_007329</name>
</gene>
<evidence type="ECO:0000259" key="2">
    <source>
        <dbReference type="PROSITE" id="PS50954"/>
    </source>
</evidence>
<dbReference type="Gene3D" id="1.10.720.40">
    <property type="match status" value="1"/>
</dbReference>
<feature type="domain" description="LEM" evidence="2">
    <location>
        <begin position="706"/>
        <end position="750"/>
    </location>
</feature>
<dbReference type="PROSITE" id="PS50954">
    <property type="entry name" value="LEM"/>
    <property type="match status" value="1"/>
</dbReference>
<accession>A0AA39KJD3</accession>
<dbReference type="InterPro" id="IPR036770">
    <property type="entry name" value="Ankyrin_rpt-contain_sf"/>
</dbReference>
<dbReference type="PROSITE" id="PS50088">
    <property type="entry name" value="ANK_REPEAT"/>
    <property type="match status" value="2"/>
</dbReference>
<reference evidence="3" key="2">
    <citation type="submission" date="2023-03" db="EMBL/GenBank/DDBJ databases">
        <authorList>
            <person name="Inwood S.N."/>
            <person name="Skelly J.G."/>
            <person name="Guhlin J."/>
            <person name="Harrop T.W.R."/>
            <person name="Goldson S.G."/>
            <person name="Dearden P.K."/>
        </authorList>
    </citation>
    <scope>NUCLEOTIDE SEQUENCE</scope>
    <source>
        <strain evidence="3">Lincoln</strain>
        <tissue evidence="3">Whole body</tissue>
    </source>
</reference>
<protein>
    <recommendedName>
        <fullName evidence="2">LEM domain-containing protein</fullName>
    </recommendedName>
</protein>
<keyword evidence="4" id="KW-1185">Reference proteome</keyword>
<dbReference type="GO" id="GO:0004520">
    <property type="term" value="F:DNA endonuclease activity"/>
    <property type="evidence" value="ECO:0007669"/>
    <property type="project" value="TreeGrafter"/>
</dbReference>
<dbReference type="GO" id="GO:0005737">
    <property type="term" value="C:cytoplasm"/>
    <property type="evidence" value="ECO:0007669"/>
    <property type="project" value="TreeGrafter"/>
</dbReference>
<evidence type="ECO:0000256" key="1">
    <source>
        <dbReference type="PROSITE-ProRule" id="PRU00023"/>
    </source>
</evidence>
<dbReference type="EMBL" id="JAQQBR010001833">
    <property type="protein sequence ID" value="KAK0163673.1"/>
    <property type="molecule type" value="Genomic_DNA"/>
</dbReference>
<dbReference type="GO" id="GO:0000712">
    <property type="term" value="P:resolution of meiotic recombination intermediates"/>
    <property type="evidence" value="ECO:0007669"/>
    <property type="project" value="TreeGrafter"/>
</dbReference>
<dbReference type="PANTHER" id="PTHR46427">
    <property type="entry name" value="ANKYRIN REPEAT AND LEM DOMAIN-CONTAINING PROTEIN 1"/>
    <property type="match status" value="1"/>
</dbReference>
<dbReference type="PANTHER" id="PTHR46427:SF1">
    <property type="entry name" value="ANKYRIN REPEAT AND LEM DOMAIN-CONTAINING PROTEIN 1"/>
    <property type="match status" value="1"/>
</dbReference>
<dbReference type="GO" id="GO:0000724">
    <property type="term" value="P:double-strand break repair via homologous recombination"/>
    <property type="evidence" value="ECO:0007669"/>
    <property type="project" value="TreeGrafter"/>
</dbReference>
<evidence type="ECO:0000313" key="3">
    <source>
        <dbReference type="EMBL" id="KAK0163673.1"/>
    </source>
</evidence>
<dbReference type="GO" id="GO:0005654">
    <property type="term" value="C:nucleoplasm"/>
    <property type="evidence" value="ECO:0007669"/>
    <property type="project" value="TreeGrafter"/>
</dbReference>